<dbReference type="EMBL" id="CAJOBJ010000019">
    <property type="protein sequence ID" value="CAF3784082.1"/>
    <property type="molecule type" value="Genomic_DNA"/>
</dbReference>
<dbReference type="AlphaFoldDB" id="A0A815W4Y5"/>
<reference evidence="4" key="1">
    <citation type="submission" date="2021-02" db="EMBL/GenBank/DDBJ databases">
        <authorList>
            <person name="Nowell W R."/>
        </authorList>
    </citation>
    <scope>NUCLEOTIDE SEQUENCE</scope>
</reference>
<comment type="caution">
    <text evidence="4">The sequence shown here is derived from an EMBL/GenBank/DDBJ whole genome shotgun (WGS) entry which is preliminary data.</text>
</comment>
<feature type="repeat" description="TPR" evidence="3">
    <location>
        <begin position="750"/>
        <end position="783"/>
    </location>
</feature>
<feature type="repeat" description="TPR" evidence="3">
    <location>
        <begin position="496"/>
        <end position="529"/>
    </location>
</feature>
<evidence type="ECO:0000256" key="2">
    <source>
        <dbReference type="ARBA" id="ARBA00022803"/>
    </source>
</evidence>
<proteinExistence type="predicted"/>
<evidence type="ECO:0000256" key="3">
    <source>
        <dbReference type="PROSITE-ProRule" id="PRU00339"/>
    </source>
</evidence>
<dbReference type="Proteomes" id="UP000663834">
    <property type="component" value="Unassembled WGS sequence"/>
</dbReference>
<dbReference type="Pfam" id="PF13374">
    <property type="entry name" value="TPR_10"/>
    <property type="match status" value="2"/>
</dbReference>
<evidence type="ECO:0000313" key="5">
    <source>
        <dbReference type="EMBL" id="CAF3784082.1"/>
    </source>
</evidence>
<evidence type="ECO:0000256" key="1">
    <source>
        <dbReference type="ARBA" id="ARBA00022737"/>
    </source>
</evidence>
<dbReference type="Proteomes" id="UP000681720">
    <property type="component" value="Unassembled WGS sequence"/>
</dbReference>
<feature type="repeat" description="TPR" evidence="3">
    <location>
        <begin position="665"/>
        <end position="698"/>
    </location>
</feature>
<dbReference type="Gene3D" id="1.25.40.10">
    <property type="entry name" value="Tetratricopeptide repeat domain"/>
    <property type="match status" value="3"/>
</dbReference>
<dbReference type="PROSITE" id="PS51996">
    <property type="entry name" value="TR_MART"/>
    <property type="match status" value="1"/>
</dbReference>
<gene>
    <name evidence="5" type="ORF">GIL414_LOCUS201</name>
    <name evidence="4" type="ORF">KQP761_LOCUS17156</name>
</gene>
<dbReference type="InterPro" id="IPR011990">
    <property type="entry name" value="TPR-like_helical_dom_sf"/>
</dbReference>
<feature type="repeat" description="TPR" evidence="3">
    <location>
        <begin position="834"/>
        <end position="867"/>
    </location>
</feature>
<dbReference type="SUPFAM" id="SSF48452">
    <property type="entry name" value="TPR-like"/>
    <property type="match status" value="2"/>
</dbReference>
<dbReference type="PANTHER" id="PTHR45641:SF1">
    <property type="entry name" value="AAA+ ATPASE DOMAIN-CONTAINING PROTEIN"/>
    <property type="match status" value="1"/>
</dbReference>
<dbReference type="SMART" id="SM00028">
    <property type="entry name" value="TPR"/>
    <property type="match status" value="10"/>
</dbReference>
<sequence length="892" mass="103007">MENSHEVTLLTNDFQTIWLDNHIEDIKEADYVLRKPDLGHLIEYLKIYKDFEACQQYIDSLDNADKVFLIVSGSLGEKMLPSIHELAQIVCIYIFCVDIHKHQEWAKKFSKIRGIFSDAKLMVDRLQRDIQLLLYHFTPVNIFTMQNVKENTLQNINKEQATYMWFQLLIETLLRLPQTYQAKCDLIDESKERYRNNDVEKRKIEQFSLEHTHENVIEWYTRDCFLYRLVNRAFRMRNIDIIFKYRYFIVDLHQRLVELHQAQYSTKSSVDITVYRGQLMSAEELAKLKANKGGIFSVNTFLSTTTRSNVAVNFITDALERPFFEKVLYEINVSGHGPWKWPFADIHDASCNDDEREILFDMGSTFRIDEVYELTKDLWCVSLILLNINDLSVGIDTKLYDYLVKNSLGENEPSILILCNFLEQMGEFERSRQFCHLILRDKPEGQQLISIYSHLALIEYDLGNIHKAKAICEQALAMQIELDIQNGGTTASSALNHLHSRLGLIFSELGDYKRAVQYYEQATLINAIVLDEDDVDLAVGFNNLGVAYKDLGDFKKALYCLEDRALKLQLSKLPPNHPDLAITYSNIGETYSENGNYRKARENHERVLAIEQVTLPPLHPSTKATFNNLAVVCEKVGDYDAALAYHRQALEVLLHSFALDHISFGTTYNNMAVVFDCRGDFDEALRHYDKALEYLLASVGTDNHPDIASTYNNIGMIHFQKKQLKEALAYFEKTQKIEECLLEPNQCSLGTTYNNLGMVYAAQDRLGDAMAYHRRALAIRKRVLPKSHPELATSYNNIGVVYFKRGHYKTAIDYHQRALSIQSESLPHQHPSVVTTKEHLGDVYFRLGNYRGALKYFTDALAMAQRCLPATHPLIKQYTAKMNQVQEKLPKK</sequence>
<dbReference type="PANTHER" id="PTHR45641">
    <property type="entry name" value="TETRATRICOPEPTIDE REPEAT PROTEIN (AFU_ORTHOLOGUE AFUA_6G03870)"/>
    <property type="match status" value="1"/>
</dbReference>
<feature type="repeat" description="TPR" evidence="3">
    <location>
        <begin position="581"/>
        <end position="614"/>
    </location>
</feature>
<dbReference type="PROSITE" id="PS50293">
    <property type="entry name" value="TPR_REGION"/>
    <property type="match status" value="1"/>
</dbReference>
<dbReference type="SUPFAM" id="SSF56399">
    <property type="entry name" value="ADP-ribosylation"/>
    <property type="match status" value="1"/>
</dbReference>
<accession>A0A815W4Y5</accession>
<protein>
    <submittedName>
        <fullName evidence="4">Uncharacterized protein</fullName>
    </submittedName>
</protein>
<feature type="repeat" description="TPR" evidence="3">
    <location>
        <begin position="792"/>
        <end position="825"/>
    </location>
</feature>
<feature type="repeat" description="TPR" evidence="3">
    <location>
        <begin position="708"/>
        <end position="741"/>
    </location>
</feature>
<dbReference type="EMBL" id="CAJNOW010008735">
    <property type="protein sequence ID" value="CAF1543904.1"/>
    <property type="molecule type" value="Genomic_DNA"/>
</dbReference>
<dbReference type="OrthoDB" id="626167at2759"/>
<dbReference type="InterPro" id="IPR019734">
    <property type="entry name" value="TPR_rpt"/>
</dbReference>
<evidence type="ECO:0000313" key="4">
    <source>
        <dbReference type="EMBL" id="CAF1543904.1"/>
    </source>
</evidence>
<dbReference type="PROSITE" id="PS50005">
    <property type="entry name" value="TPR"/>
    <property type="match status" value="7"/>
</dbReference>
<evidence type="ECO:0000313" key="6">
    <source>
        <dbReference type="Proteomes" id="UP000663834"/>
    </source>
</evidence>
<organism evidence="4 6">
    <name type="scientific">Rotaria magnacalcarata</name>
    <dbReference type="NCBI Taxonomy" id="392030"/>
    <lineage>
        <taxon>Eukaryota</taxon>
        <taxon>Metazoa</taxon>
        <taxon>Spiralia</taxon>
        <taxon>Gnathifera</taxon>
        <taxon>Rotifera</taxon>
        <taxon>Eurotatoria</taxon>
        <taxon>Bdelloidea</taxon>
        <taxon>Philodinida</taxon>
        <taxon>Philodinidae</taxon>
        <taxon>Rotaria</taxon>
    </lineage>
</organism>
<keyword evidence="1" id="KW-0677">Repeat</keyword>
<keyword evidence="2 3" id="KW-0802">TPR repeat</keyword>
<dbReference type="Pfam" id="PF13424">
    <property type="entry name" value="TPR_12"/>
    <property type="match status" value="4"/>
</dbReference>
<dbReference type="Gene3D" id="3.90.176.10">
    <property type="entry name" value="Toxin ADP-ribosyltransferase, Chain A, domain 1"/>
    <property type="match status" value="1"/>
</dbReference>
<name>A0A815W4Y5_9BILA</name>